<evidence type="ECO:0000313" key="2">
    <source>
        <dbReference type="Proteomes" id="UP000006835"/>
    </source>
</evidence>
<gene>
    <name evidence="1" type="ordered locus">Calkro_2497</name>
</gene>
<dbReference type="KEGG" id="ckn:Calkro_2497"/>
<evidence type="ECO:0000313" key="1">
    <source>
        <dbReference type="EMBL" id="ADQ47307.1"/>
    </source>
</evidence>
<accession>E4SHT2</accession>
<name>E4SHT2_CALK2</name>
<dbReference type="AlphaFoldDB" id="E4SHT2"/>
<dbReference type="PATRIC" id="fig|632348.3.peg.2639"/>
<reference evidence="1 2" key="2">
    <citation type="journal article" date="2011" name="J. Bacteriol.">
        <title>Complete genome sequences for the anaerobic, extremely thermophilic plant biomass-degrading bacteria Caldicellulosiruptor hydrothermalis, Caldicellulosiruptor kristjanssonii, Caldicellulosiruptor kronotskyensis, Caldicellulosiruptor owensenis, and Caldicellulosiruptor lactoaceticus.</title>
        <authorList>
            <person name="Blumer-Schuette S.E."/>
            <person name="Ozdemir I."/>
            <person name="Mistry D."/>
            <person name="Lucas S."/>
            <person name="Lapidus A."/>
            <person name="Cheng J.F."/>
            <person name="Goodwin L.A."/>
            <person name="Pitluck S."/>
            <person name="Land M.L."/>
            <person name="Hauser L.J."/>
            <person name="Woyke T."/>
            <person name="Mikhailova N."/>
            <person name="Pati A."/>
            <person name="Kyrpides N.C."/>
            <person name="Ivanova N."/>
            <person name="Detter J.C."/>
            <person name="Walston-Davenport K."/>
            <person name="Han S."/>
            <person name="Adams M.W."/>
            <person name="Kelly R.M."/>
        </authorList>
    </citation>
    <scope>NUCLEOTIDE SEQUENCE [LARGE SCALE GENOMIC DNA]</scope>
    <source>
        <strain evidence="2">DSM 18902 / VKM B-2412 / 2002</strain>
    </source>
</reference>
<proteinExistence type="predicted"/>
<reference key="1">
    <citation type="submission" date="2010-11" db="EMBL/GenBank/DDBJ databases">
        <title>Complete sequence of Caldicellulosiruptor kronotskyensis 2002.</title>
        <authorList>
            <consortium name="US DOE Joint Genome Institute"/>
            <person name="Lucas S."/>
            <person name="Copeland A."/>
            <person name="Lapidus A."/>
            <person name="Cheng J.-F."/>
            <person name="Bruce D."/>
            <person name="Goodwin L."/>
            <person name="Pitluck S."/>
            <person name="Davenport K."/>
            <person name="Detter J.C."/>
            <person name="Han C."/>
            <person name="Tapia R."/>
            <person name="Land M."/>
            <person name="Hauser L."/>
            <person name="Jeffries C."/>
            <person name="Kyrpides N."/>
            <person name="Ivanova N."/>
            <person name="Mikhailova N."/>
            <person name="Blumer-Schuette S.E."/>
            <person name="Kelly R.M."/>
            <person name="Woyke T."/>
        </authorList>
    </citation>
    <scope>NUCLEOTIDE SEQUENCE</scope>
    <source>
        <strain>2002</strain>
    </source>
</reference>
<dbReference type="RefSeq" id="WP_013431372.1">
    <property type="nucleotide sequence ID" value="NC_014720.1"/>
</dbReference>
<organism evidence="1 2">
    <name type="scientific">Caldicellulosiruptor kronotskyensis (strain DSM 18902 / VKM B-2412 / 2002)</name>
    <dbReference type="NCBI Taxonomy" id="632348"/>
    <lineage>
        <taxon>Bacteria</taxon>
        <taxon>Bacillati</taxon>
        <taxon>Bacillota</taxon>
        <taxon>Bacillota incertae sedis</taxon>
        <taxon>Caldicellulosiruptorales</taxon>
        <taxon>Caldicellulosiruptoraceae</taxon>
        <taxon>Caldicellulosiruptor</taxon>
    </lineage>
</organism>
<dbReference type="Proteomes" id="UP000006835">
    <property type="component" value="Chromosome"/>
</dbReference>
<dbReference type="HOGENOM" id="CLU_1773945_0_0_9"/>
<keyword evidence="2" id="KW-1185">Reference proteome</keyword>
<sequence>MDIASNFQKIINLKKKKPNIIKFHYMLSEMARYYALEYVCLFAKYFVEAAFSILPSLSMMLLNNTNVSEYYTRLRTEEVRGIHLLKPLADVMLRKLKYYFPYRPQDYGLKFGSPQSSFQVDFSRIPEELKNYFTCGVNLEVSSLHL</sequence>
<protein>
    <submittedName>
        <fullName evidence="1">Uncharacterized protein</fullName>
    </submittedName>
</protein>
<dbReference type="EMBL" id="CP002330">
    <property type="protein sequence ID" value="ADQ47307.1"/>
    <property type="molecule type" value="Genomic_DNA"/>
</dbReference>